<feature type="region of interest" description="Disordered" evidence="1">
    <location>
        <begin position="531"/>
        <end position="582"/>
    </location>
</feature>
<feature type="compositionally biased region" description="Basic and acidic residues" evidence="1">
    <location>
        <begin position="202"/>
        <end position="215"/>
    </location>
</feature>
<feature type="region of interest" description="Disordered" evidence="1">
    <location>
        <begin position="681"/>
        <end position="846"/>
    </location>
</feature>
<protein>
    <submittedName>
        <fullName evidence="2">CLUMA_CG010647, isoform A</fullName>
    </submittedName>
</protein>
<organism evidence="2 3">
    <name type="scientific">Clunio marinus</name>
    <dbReference type="NCBI Taxonomy" id="568069"/>
    <lineage>
        <taxon>Eukaryota</taxon>
        <taxon>Metazoa</taxon>
        <taxon>Ecdysozoa</taxon>
        <taxon>Arthropoda</taxon>
        <taxon>Hexapoda</taxon>
        <taxon>Insecta</taxon>
        <taxon>Pterygota</taxon>
        <taxon>Neoptera</taxon>
        <taxon>Endopterygota</taxon>
        <taxon>Diptera</taxon>
        <taxon>Nematocera</taxon>
        <taxon>Chironomoidea</taxon>
        <taxon>Chironomidae</taxon>
        <taxon>Clunio</taxon>
    </lineage>
</organism>
<feature type="compositionally biased region" description="Basic and acidic residues" evidence="1">
    <location>
        <begin position="735"/>
        <end position="746"/>
    </location>
</feature>
<feature type="compositionally biased region" description="Basic and acidic residues" evidence="1">
    <location>
        <begin position="569"/>
        <end position="579"/>
    </location>
</feature>
<accession>A0A1J1IAK8</accession>
<evidence type="ECO:0000256" key="1">
    <source>
        <dbReference type="SAM" id="MobiDB-lite"/>
    </source>
</evidence>
<feature type="compositionally biased region" description="Polar residues" evidence="1">
    <location>
        <begin position="624"/>
        <end position="633"/>
    </location>
</feature>
<dbReference type="Proteomes" id="UP000183832">
    <property type="component" value="Unassembled WGS sequence"/>
</dbReference>
<feature type="compositionally biased region" description="Basic and acidic residues" evidence="1">
    <location>
        <begin position="755"/>
        <end position="769"/>
    </location>
</feature>
<feature type="compositionally biased region" description="Polar residues" evidence="1">
    <location>
        <begin position="77"/>
        <end position="106"/>
    </location>
</feature>
<feature type="region of interest" description="Disordered" evidence="1">
    <location>
        <begin position="594"/>
        <end position="637"/>
    </location>
</feature>
<dbReference type="AlphaFoldDB" id="A0A1J1IAK8"/>
<feature type="region of interest" description="Disordered" evidence="1">
    <location>
        <begin position="308"/>
        <end position="345"/>
    </location>
</feature>
<feature type="compositionally biased region" description="Acidic residues" evidence="1">
    <location>
        <begin position="683"/>
        <end position="695"/>
    </location>
</feature>
<feature type="compositionally biased region" description="Basic and acidic residues" evidence="1">
    <location>
        <begin position="332"/>
        <end position="345"/>
    </location>
</feature>
<keyword evidence="3" id="KW-1185">Reference proteome</keyword>
<reference evidence="2 3" key="1">
    <citation type="submission" date="2015-04" db="EMBL/GenBank/DDBJ databases">
        <authorList>
            <person name="Syromyatnikov M.Y."/>
            <person name="Popov V.N."/>
        </authorList>
    </citation>
    <scope>NUCLEOTIDE SEQUENCE [LARGE SCALE GENOMIC DNA]</scope>
</reference>
<feature type="compositionally biased region" description="Pro residues" evidence="1">
    <location>
        <begin position="1019"/>
        <end position="1029"/>
    </location>
</feature>
<evidence type="ECO:0000313" key="3">
    <source>
        <dbReference type="Proteomes" id="UP000183832"/>
    </source>
</evidence>
<feature type="region of interest" description="Disordered" evidence="1">
    <location>
        <begin position="863"/>
        <end position="916"/>
    </location>
</feature>
<feature type="compositionally biased region" description="Basic and acidic residues" evidence="1">
    <location>
        <begin position="887"/>
        <end position="912"/>
    </location>
</feature>
<feature type="compositionally biased region" description="Polar residues" evidence="1">
    <location>
        <begin position="13"/>
        <end position="22"/>
    </location>
</feature>
<feature type="compositionally biased region" description="Low complexity" evidence="1">
    <location>
        <begin position="596"/>
        <end position="609"/>
    </location>
</feature>
<feature type="compositionally biased region" description="Basic and acidic residues" evidence="1">
    <location>
        <begin position="157"/>
        <end position="181"/>
    </location>
</feature>
<gene>
    <name evidence="2" type="ORF">CLUMA_CG010647</name>
</gene>
<proteinExistence type="predicted"/>
<dbReference type="STRING" id="568069.A0A1J1IAK8"/>
<feature type="region of interest" description="Disordered" evidence="1">
    <location>
        <begin position="77"/>
        <end position="258"/>
    </location>
</feature>
<dbReference type="EMBL" id="CVRI01000047">
    <property type="protein sequence ID" value="CRK97251.1"/>
    <property type="molecule type" value="Genomic_DNA"/>
</dbReference>
<feature type="compositionally biased region" description="Basic and acidic residues" evidence="1">
    <location>
        <begin position="135"/>
        <end position="148"/>
    </location>
</feature>
<feature type="compositionally biased region" description="Basic and acidic residues" evidence="1">
    <location>
        <begin position="531"/>
        <end position="541"/>
    </location>
</feature>
<dbReference type="OrthoDB" id="1922186at2759"/>
<feature type="compositionally biased region" description="Low complexity" evidence="1">
    <location>
        <begin position="1"/>
        <end position="12"/>
    </location>
</feature>
<sequence>MCAKKTPTTPTKQNPLTGVTKSPTKKVLASKQTTKTKQHDESVAKVNSVSAIIKDTKTKSDGKKLEAESLIATSYSKKTSKAVTNETKASVSSLSNKTNAKQSQNIKDMRKVASRENSPLDITKNRKLAINGKPNKVETNECDRDKSGHNKSNQIKDNSKVNDKNDEMKSKSNEHSNKFEKSLSSSLSLPKSNGESDNVIKGTEKSNKKTGDKGKSHVSLISASKKLNKKNDDEGSKKNADKSKSLKAVKKVNKEKDTKIKISNELKNLGIEMSNSNSSLVVVIQEGITSGIKTSICEMVKTKARCCSNNSVNNQSSSPARKTSDIKVQSKANKESQERSVKEVDSKINTNNELVEKKKASDEQLKLIKIQKSVDKIVENSSNVSIIESGKSLVSGKNKISALVNAKNRIKSSNESKRAESIKKSNELEAPKPIKRKYVKKKLADVSKNNAIVNEKIDHNKSSLLAISDTKKCDIKSSLNADTKTNAKHEIVSLCKSDKVDACVSDLETSSINHKKTEVFESHKDGMNEKDFKISAKKPQEKLATPKKIVSRDSAQEKVQQNKNAKSQDNGKKIIEKSSKVPVKKQKIDEKISLQISSCESGNSSNSSDNDSEISEKTFKKPSKPTQRNLQRNKSAKQIIIKRSRVASLNAIAKVHCLYENEARSTSDAIIAKATRKSLVVESSDDEDEIGEDENENQKVDFQTKRSLRTAPGLRGIGKHWEMGSMSSEIDSDSDESHGTARDVVKWKPIKASPAKKDSKTLTKVDLKSKNQIKKVVKQSPKHKASDESQKEDESDDKKIQLKKSSPRKSSFSVKKLSGTTKRKKTKDDDKNSDKNVVTKKRMASLNASAILAANYEIENYAAKHESSSSETSESNSSGSSSEDDNEKNATEPPTMKKEKKDVKMESEESRPKSTNLVKIDTDVTITGVYVNSVSSQETICKTLKYRTAYSVTEECVVSRPPTQEPPKSYTPLSALTNMRPPGGQIPPEPCMTSPSDQYQPPPMFDPHMGPIPTYHYPPQQPPPQPSPYPSHSMPNTSSAFYPPQQVHRDPMGESI</sequence>
<evidence type="ECO:0000313" key="2">
    <source>
        <dbReference type="EMBL" id="CRK97251.1"/>
    </source>
</evidence>
<feature type="compositionally biased region" description="Polar residues" evidence="1">
    <location>
        <begin position="557"/>
        <end position="568"/>
    </location>
</feature>
<feature type="compositionally biased region" description="Basic residues" evidence="1">
    <location>
        <begin position="771"/>
        <end position="783"/>
    </location>
</feature>
<name>A0A1J1IAK8_9DIPT</name>
<feature type="region of interest" description="Disordered" evidence="1">
    <location>
        <begin position="1"/>
        <end position="45"/>
    </location>
</feature>
<feature type="compositionally biased region" description="Low complexity" evidence="1">
    <location>
        <begin position="869"/>
        <end position="881"/>
    </location>
</feature>
<feature type="region of interest" description="Disordered" evidence="1">
    <location>
        <begin position="955"/>
        <end position="1056"/>
    </location>
</feature>
<feature type="compositionally biased region" description="Low complexity" evidence="1">
    <location>
        <begin position="308"/>
        <end position="318"/>
    </location>
</feature>
<feature type="compositionally biased region" description="Basic and acidic residues" evidence="1">
    <location>
        <begin position="229"/>
        <end position="244"/>
    </location>
</feature>
<feature type="compositionally biased region" description="Basic and acidic residues" evidence="1">
    <location>
        <begin position="1047"/>
        <end position="1056"/>
    </location>
</feature>